<evidence type="ECO:0000313" key="2">
    <source>
        <dbReference type="Proteomes" id="UP001196413"/>
    </source>
</evidence>
<gene>
    <name evidence="1" type="ORF">KIN20_033799</name>
</gene>
<proteinExistence type="predicted"/>
<accession>A0AAD5R967</accession>
<reference evidence="1" key="1">
    <citation type="submission" date="2021-06" db="EMBL/GenBank/DDBJ databases">
        <title>Parelaphostrongylus tenuis whole genome reference sequence.</title>
        <authorList>
            <person name="Garwood T.J."/>
            <person name="Larsen P.A."/>
            <person name="Fountain-Jones N.M."/>
            <person name="Garbe J.R."/>
            <person name="Macchietto M.G."/>
            <person name="Kania S.A."/>
            <person name="Gerhold R.W."/>
            <person name="Richards J.E."/>
            <person name="Wolf T.M."/>
        </authorList>
    </citation>
    <scope>NUCLEOTIDE SEQUENCE</scope>
    <source>
        <strain evidence="1">MNPRO001-30</strain>
        <tissue evidence="1">Meninges</tissue>
    </source>
</reference>
<evidence type="ECO:0000313" key="1">
    <source>
        <dbReference type="EMBL" id="KAJ1371791.1"/>
    </source>
</evidence>
<keyword evidence="2" id="KW-1185">Reference proteome</keyword>
<sequence>MVDRQWIIQKSMKMSVKYIPRLFLCATFSEEQLESMVHIKYESQSNDSLRTWRVVAPCRKTGTNFEHMQFCGNFRTFSLTCLLHIRPPTCEPSNLMRTYRYARSRSN</sequence>
<dbReference type="EMBL" id="JAHQIW010007042">
    <property type="protein sequence ID" value="KAJ1371791.1"/>
    <property type="molecule type" value="Genomic_DNA"/>
</dbReference>
<dbReference type="AlphaFoldDB" id="A0AAD5R967"/>
<name>A0AAD5R967_PARTN</name>
<comment type="caution">
    <text evidence="1">The sequence shown here is derived from an EMBL/GenBank/DDBJ whole genome shotgun (WGS) entry which is preliminary data.</text>
</comment>
<dbReference type="Proteomes" id="UP001196413">
    <property type="component" value="Unassembled WGS sequence"/>
</dbReference>
<protein>
    <submittedName>
        <fullName evidence="1">Uncharacterized protein</fullName>
    </submittedName>
</protein>
<organism evidence="1 2">
    <name type="scientific">Parelaphostrongylus tenuis</name>
    <name type="common">Meningeal worm</name>
    <dbReference type="NCBI Taxonomy" id="148309"/>
    <lineage>
        <taxon>Eukaryota</taxon>
        <taxon>Metazoa</taxon>
        <taxon>Ecdysozoa</taxon>
        <taxon>Nematoda</taxon>
        <taxon>Chromadorea</taxon>
        <taxon>Rhabditida</taxon>
        <taxon>Rhabditina</taxon>
        <taxon>Rhabditomorpha</taxon>
        <taxon>Strongyloidea</taxon>
        <taxon>Metastrongylidae</taxon>
        <taxon>Parelaphostrongylus</taxon>
    </lineage>
</organism>